<sequence length="67" mass="7690">MNFPFFKHHRFHFLVEPARVVFRVSIVTSFLLLAVEYLLPGFVANWFNPLWVLLLAAGSGILSQVSE</sequence>
<feature type="transmembrane region" description="Helical" evidence="1">
    <location>
        <begin position="20"/>
        <end position="40"/>
    </location>
</feature>
<evidence type="ECO:0000256" key="1">
    <source>
        <dbReference type="SAM" id="Phobius"/>
    </source>
</evidence>
<dbReference type="EMBL" id="MHIL01000021">
    <property type="protein sequence ID" value="OGY51257.1"/>
    <property type="molecule type" value="Genomic_DNA"/>
</dbReference>
<organism evidence="2 3">
    <name type="scientific">Candidatus Buchananbacteria bacterium RIFCSPHIGHO2_02_FULL_56_16</name>
    <dbReference type="NCBI Taxonomy" id="1797542"/>
    <lineage>
        <taxon>Bacteria</taxon>
        <taxon>Candidatus Buchananiibacteriota</taxon>
    </lineage>
</organism>
<protein>
    <submittedName>
        <fullName evidence="2">Uncharacterized protein</fullName>
    </submittedName>
</protein>
<proteinExistence type="predicted"/>
<keyword evidence="1" id="KW-1133">Transmembrane helix</keyword>
<comment type="caution">
    <text evidence="2">The sequence shown here is derived from an EMBL/GenBank/DDBJ whole genome shotgun (WGS) entry which is preliminary data.</text>
</comment>
<accession>A0A1G1YIF4</accession>
<keyword evidence="1" id="KW-0472">Membrane</keyword>
<dbReference type="STRING" id="1797542.A3J59_02780"/>
<evidence type="ECO:0000313" key="2">
    <source>
        <dbReference type="EMBL" id="OGY51257.1"/>
    </source>
</evidence>
<dbReference type="AlphaFoldDB" id="A0A1G1YIF4"/>
<gene>
    <name evidence="2" type="ORF">A3J59_02780</name>
</gene>
<name>A0A1G1YIF4_9BACT</name>
<evidence type="ECO:0000313" key="3">
    <source>
        <dbReference type="Proteomes" id="UP000177310"/>
    </source>
</evidence>
<reference evidence="2 3" key="1">
    <citation type="journal article" date="2016" name="Nat. Commun.">
        <title>Thousands of microbial genomes shed light on interconnected biogeochemical processes in an aquifer system.</title>
        <authorList>
            <person name="Anantharaman K."/>
            <person name="Brown C.T."/>
            <person name="Hug L.A."/>
            <person name="Sharon I."/>
            <person name="Castelle C.J."/>
            <person name="Probst A.J."/>
            <person name="Thomas B.C."/>
            <person name="Singh A."/>
            <person name="Wilkins M.J."/>
            <person name="Karaoz U."/>
            <person name="Brodie E.L."/>
            <person name="Williams K.H."/>
            <person name="Hubbard S.S."/>
            <person name="Banfield J.F."/>
        </authorList>
    </citation>
    <scope>NUCLEOTIDE SEQUENCE [LARGE SCALE GENOMIC DNA]</scope>
</reference>
<keyword evidence="1" id="KW-0812">Transmembrane</keyword>
<dbReference type="Proteomes" id="UP000177310">
    <property type="component" value="Unassembled WGS sequence"/>
</dbReference>